<dbReference type="RefSeq" id="XP_021014696.1">
    <property type="nucleotide sequence ID" value="XM_021159037.2"/>
</dbReference>
<dbReference type="PANTHER" id="PTHR16131:SF2">
    <property type="entry name" value="LIGAND-DEPENDENT NUCLEAR RECEPTOR-INTERACTING FACTOR 1"/>
    <property type="match status" value="1"/>
</dbReference>
<sequence>MAGGTRARSRANKAKPTQYEMASIVKKEIQEKGNNKKYSQGSHTNIKASCLKNDAEFKKLFGLTKDLRVCLTRIPDHLGSGKSFNSFNSLVKSSSYKDANFVVKKEEKNQSFSKKRKVESMKMGNTKKIKIENADDTVMNIMNGTDVASSQLLSSILPTSDISQHNIVTSHSTTREDKRTEAEHCSHEKQEKGTLSSSTSFEQSTFLNKNFMEDIFPVTPPELEETIRDEKIRRLKQILREKEAALEELRKKMYQKQ</sequence>
<organism evidence="2 3">
    <name type="scientific">Mus caroli</name>
    <name type="common">Ryukyu mouse</name>
    <name type="synonym">Ricefield mouse</name>
    <dbReference type="NCBI Taxonomy" id="10089"/>
    <lineage>
        <taxon>Eukaryota</taxon>
        <taxon>Metazoa</taxon>
        <taxon>Chordata</taxon>
        <taxon>Craniata</taxon>
        <taxon>Vertebrata</taxon>
        <taxon>Euteleostomi</taxon>
        <taxon>Mammalia</taxon>
        <taxon>Eutheria</taxon>
        <taxon>Euarchontoglires</taxon>
        <taxon>Glires</taxon>
        <taxon>Rodentia</taxon>
        <taxon>Myomorpha</taxon>
        <taxon>Muroidea</taxon>
        <taxon>Muridae</taxon>
        <taxon>Murinae</taxon>
        <taxon>Mus</taxon>
        <taxon>Mus</taxon>
    </lineage>
</organism>
<dbReference type="GeneID" id="110291768"/>
<dbReference type="Pfam" id="PF15741">
    <property type="entry name" value="LRIF1"/>
    <property type="match status" value="1"/>
</dbReference>
<dbReference type="GO" id="GO:0006355">
    <property type="term" value="P:regulation of DNA-templated transcription"/>
    <property type="evidence" value="ECO:0007669"/>
    <property type="project" value="InterPro"/>
</dbReference>
<dbReference type="PANTHER" id="PTHR16131">
    <property type="entry name" value="LIGAND-DEPENDENT NUCLEAR RECEPTOR-INTERACTING FACTOR 1"/>
    <property type="match status" value="1"/>
</dbReference>
<dbReference type="InterPro" id="IPR026191">
    <property type="entry name" value="LRIF1"/>
</dbReference>
<evidence type="ECO:0000313" key="2">
    <source>
        <dbReference type="Proteomes" id="UP000515126"/>
    </source>
</evidence>
<evidence type="ECO:0000313" key="3">
    <source>
        <dbReference type="RefSeq" id="XP_021014696.1"/>
    </source>
</evidence>
<keyword evidence="3" id="KW-0675">Receptor</keyword>
<dbReference type="GO" id="GO:0042974">
    <property type="term" value="F:nuclear retinoic acid receptor binding"/>
    <property type="evidence" value="ECO:0007669"/>
    <property type="project" value="InterPro"/>
</dbReference>
<protein>
    <submittedName>
        <fullName evidence="3">Ligand-dependent nuclear receptor-interacting factor 1 isoform X3</fullName>
    </submittedName>
</protein>
<evidence type="ECO:0000256" key="1">
    <source>
        <dbReference type="SAM" id="MobiDB-lite"/>
    </source>
</evidence>
<reference evidence="3" key="1">
    <citation type="submission" date="2025-08" db="UniProtKB">
        <authorList>
            <consortium name="RefSeq"/>
        </authorList>
    </citation>
    <scope>IDENTIFICATION</scope>
</reference>
<feature type="region of interest" description="Disordered" evidence="1">
    <location>
        <begin position="164"/>
        <end position="199"/>
    </location>
</feature>
<dbReference type="Proteomes" id="UP000515126">
    <property type="component" value="Chromosome 3"/>
</dbReference>
<gene>
    <name evidence="3" type="primary">Lrif1</name>
</gene>
<feature type="compositionally biased region" description="Basic and acidic residues" evidence="1">
    <location>
        <begin position="173"/>
        <end position="192"/>
    </location>
</feature>
<accession>A0A6P5PBS6</accession>
<name>A0A6P5PBS6_MUSCR</name>
<dbReference type="AlphaFoldDB" id="A0A6P5PBS6"/>
<dbReference type="CTD" id="55791"/>
<keyword evidence="2" id="KW-1185">Reference proteome</keyword>
<proteinExistence type="predicted"/>